<dbReference type="CDD" id="cd00063">
    <property type="entry name" value="FN3"/>
    <property type="match status" value="1"/>
</dbReference>
<feature type="transmembrane region" description="Helical" evidence="2">
    <location>
        <begin position="131"/>
        <end position="153"/>
    </location>
</feature>
<protein>
    <submittedName>
        <fullName evidence="4">Down syndrome cell adhesion molecule-like protein 1</fullName>
    </submittedName>
</protein>
<dbReference type="PANTHER" id="PTHR13817">
    <property type="entry name" value="TITIN"/>
    <property type="match status" value="1"/>
</dbReference>
<keyword evidence="5" id="KW-1185">Reference proteome</keyword>
<dbReference type="InterPro" id="IPR013783">
    <property type="entry name" value="Ig-like_fold"/>
</dbReference>
<evidence type="ECO:0000256" key="1">
    <source>
        <dbReference type="ARBA" id="ARBA00022737"/>
    </source>
</evidence>
<dbReference type="PRINTS" id="PR00014">
    <property type="entry name" value="FNTYPEIII"/>
</dbReference>
<keyword evidence="2" id="KW-1133">Transmembrane helix</keyword>
<gene>
    <name evidence="4" type="ORF">B4U80_12350</name>
</gene>
<dbReference type="Proteomes" id="UP000288716">
    <property type="component" value="Unassembled WGS sequence"/>
</dbReference>
<dbReference type="InterPro" id="IPR036116">
    <property type="entry name" value="FN3_sf"/>
</dbReference>
<name>A0A443RV52_9ACAR</name>
<dbReference type="STRING" id="299467.A0A443RV52"/>
<evidence type="ECO:0000259" key="3">
    <source>
        <dbReference type="PROSITE" id="PS50853"/>
    </source>
</evidence>
<feature type="domain" description="Fibronectin type-III" evidence="3">
    <location>
        <begin position="6"/>
        <end position="111"/>
    </location>
</feature>
<feature type="non-terminal residue" evidence="4">
    <location>
        <position position="1"/>
    </location>
</feature>
<evidence type="ECO:0000313" key="5">
    <source>
        <dbReference type="Proteomes" id="UP000288716"/>
    </source>
</evidence>
<dbReference type="Gene3D" id="2.60.40.10">
    <property type="entry name" value="Immunoglobulins"/>
    <property type="match status" value="1"/>
</dbReference>
<comment type="caution">
    <text evidence="4">The sequence shown here is derived from an EMBL/GenBank/DDBJ whole genome shotgun (WGS) entry which is preliminary data.</text>
</comment>
<dbReference type="EMBL" id="NCKV01029910">
    <property type="protein sequence ID" value="RWS19120.1"/>
    <property type="molecule type" value="Genomic_DNA"/>
</dbReference>
<keyword evidence="1" id="KW-0677">Repeat</keyword>
<keyword evidence="2" id="KW-0472">Membrane</keyword>
<dbReference type="SUPFAM" id="SSF49265">
    <property type="entry name" value="Fibronectin type III"/>
    <property type="match status" value="1"/>
</dbReference>
<accession>A0A443RV52</accession>
<dbReference type="OrthoDB" id="5982258at2759"/>
<evidence type="ECO:0000313" key="4">
    <source>
        <dbReference type="EMBL" id="RWS19120.1"/>
    </source>
</evidence>
<dbReference type="AlphaFoldDB" id="A0A443RV52"/>
<reference evidence="4 5" key="1">
    <citation type="journal article" date="2018" name="Gigascience">
        <title>Genomes of trombidid mites reveal novel predicted allergens and laterally-transferred genes associated with secondary metabolism.</title>
        <authorList>
            <person name="Dong X."/>
            <person name="Chaisiri K."/>
            <person name="Xia D."/>
            <person name="Armstrong S.D."/>
            <person name="Fang Y."/>
            <person name="Donnelly M.J."/>
            <person name="Kadowaki T."/>
            <person name="McGarry J.W."/>
            <person name="Darby A.C."/>
            <person name="Makepeace B.L."/>
        </authorList>
    </citation>
    <scope>NUCLEOTIDE SEQUENCE [LARGE SCALE GENOMIC DNA]</scope>
    <source>
        <strain evidence="4">UoL-UT</strain>
    </source>
</reference>
<evidence type="ECO:0000256" key="2">
    <source>
        <dbReference type="SAM" id="Phobius"/>
    </source>
</evidence>
<dbReference type="InterPro" id="IPR003961">
    <property type="entry name" value="FN3_dom"/>
</dbReference>
<dbReference type="VEuPathDB" id="VectorBase:LDEU012920"/>
<dbReference type="PANTHER" id="PTHR13817:SF166">
    <property type="entry name" value="NEURONAL IGCAM-RELATED"/>
    <property type="match status" value="1"/>
</dbReference>
<dbReference type="PROSITE" id="PS50853">
    <property type="entry name" value="FN3"/>
    <property type="match status" value="1"/>
</dbReference>
<keyword evidence="2" id="KW-0812">Transmembrane</keyword>
<proteinExistence type="predicted"/>
<sequence>TLDGELPSAPNAFVVSSTKTSVTISWNGQENQPGKVPVIGYTIHYLHEEDDWREIPVPVNSVNDGSSKSPAYTFVVDGLNSGTRYNLFVTASNKYGDGDPSAIVAAKTIADKPLPVMLGNFNIPYYFQPMFVIPIVSAVVIIFTVLVVTFVCVRRLKQPVIPDENFHTLSAKQFSYTGTTQRYVDFDKPQMNESGNPYPFAYSTMPMDNGEVPRVSTAKFN</sequence>
<organism evidence="4 5">
    <name type="scientific">Leptotrombidium deliense</name>
    <dbReference type="NCBI Taxonomy" id="299467"/>
    <lineage>
        <taxon>Eukaryota</taxon>
        <taxon>Metazoa</taxon>
        <taxon>Ecdysozoa</taxon>
        <taxon>Arthropoda</taxon>
        <taxon>Chelicerata</taxon>
        <taxon>Arachnida</taxon>
        <taxon>Acari</taxon>
        <taxon>Acariformes</taxon>
        <taxon>Trombidiformes</taxon>
        <taxon>Prostigmata</taxon>
        <taxon>Anystina</taxon>
        <taxon>Parasitengona</taxon>
        <taxon>Trombiculoidea</taxon>
        <taxon>Trombiculidae</taxon>
        <taxon>Leptotrombidium</taxon>
    </lineage>
</organism>
<dbReference type="SMART" id="SM00060">
    <property type="entry name" value="FN3"/>
    <property type="match status" value="1"/>
</dbReference>
<dbReference type="InterPro" id="IPR050964">
    <property type="entry name" value="Striated_Muscle_Regulatory"/>
</dbReference>
<dbReference type="Pfam" id="PF00041">
    <property type="entry name" value="fn3"/>
    <property type="match status" value="1"/>
</dbReference>